<dbReference type="Gene3D" id="2.60.40.4380">
    <property type="entry name" value="Translational regulator CsrA"/>
    <property type="match status" value="1"/>
</dbReference>
<evidence type="ECO:0000313" key="2">
    <source>
        <dbReference type="EMBL" id="SGZ17401.1"/>
    </source>
</evidence>
<dbReference type="Pfam" id="PF02599">
    <property type="entry name" value="CsrA"/>
    <property type="match status" value="1"/>
</dbReference>
<dbReference type="GO" id="GO:0006402">
    <property type="term" value="P:mRNA catabolic process"/>
    <property type="evidence" value="ECO:0007669"/>
    <property type="project" value="InterPro"/>
</dbReference>
<keyword evidence="1" id="KW-0010">Activator</keyword>
<dbReference type="InterPro" id="IPR036107">
    <property type="entry name" value="CsrA_sf"/>
</dbReference>
<dbReference type="Proteomes" id="UP000183794">
    <property type="component" value="Unassembled WGS sequence"/>
</dbReference>
<dbReference type="EMBL" id="FPLD01000131">
    <property type="protein sequence ID" value="SGZ17401.1"/>
    <property type="molecule type" value="Genomic_DNA"/>
</dbReference>
<sequence>MSLILTRRPNQSVIITTPSGEQVKVFIAGITNGICRLGFDTENRDIIIDREEIALVKQADREAAKQHNK</sequence>
<dbReference type="RefSeq" id="WP_075518549.1">
    <property type="nucleotide sequence ID" value="NZ_FPLD01000131.1"/>
</dbReference>
<protein>
    <submittedName>
        <fullName evidence="2">Global regulator protein</fullName>
    </submittedName>
</protein>
<accession>A0A1L0AR04</accession>
<dbReference type="GO" id="GO:0003723">
    <property type="term" value="F:RNA binding"/>
    <property type="evidence" value="ECO:0007669"/>
    <property type="project" value="InterPro"/>
</dbReference>
<dbReference type="GO" id="GO:0006109">
    <property type="term" value="P:regulation of carbohydrate metabolic process"/>
    <property type="evidence" value="ECO:0007669"/>
    <property type="project" value="InterPro"/>
</dbReference>
<name>A0A1L0AR04_9GAMM</name>
<dbReference type="InterPro" id="IPR003751">
    <property type="entry name" value="CsrA"/>
</dbReference>
<evidence type="ECO:0000313" key="3">
    <source>
        <dbReference type="Proteomes" id="UP000183794"/>
    </source>
</evidence>
<organism evidence="2 3">
    <name type="scientific">Moritella viscosa</name>
    <dbReference type="NCBI Taxonomy" id="80854"/>
    <lineage>
        <taxon>Bacteria</taxon>
        <taxon>Pseudomonadati</taxon>
        <taxon>Pseudomonadota</taxon>
        <taxon>Gammaproteobacteria</taxon>
        <taxon>Alteromonadales</taxon>
        <taxon>Moritellaceae</taxon>
        <taxon>Moritella</taxon>
    </lineage>
</organism>
<gene>
    <name evidence="2" type="ORF">NVI5450_4515</name>
</gene>
<dbReference type="AlphaFoldDB" id="A0A1L0AR04"/>
<dbReference type="SUPFAM" id="SSF117130">
    <property type="entry name" value="CsrA-like"/>
    <property type="match status" value="1"/>
</dbReference>
<reference evidence="2 3" key="1">
    <citation type="submission" date="2016-11" db="EMBL/GenBank/DDBJ databases">
        <authorList>
            <person name="Jaros S."/>
            <person name="Januszkiewicz K."/>
            <person name="Wedrychowicz H."/>
        </authorList>
    </citation>
    <scope>NUCLEOTIDE SEQUENCE [LARGE SCALE GENOMIC DNA]</scope>
    <source>
        <strain evidence="2">NVI 5450</strain>
    </source>
</reference>
<proteinExistence type="predicted"/>
<evidence type="ECO:0000256" key="1">
    <source>
        <dbReference type="ARBA" id="ARBA00023159"/>
    </source>
</evidence>